<protein>
    <submittedName>
        <fullName evidence="10">Multicopper polyphenol oxidase</fullName>
    </submittedName>
</protein>
<dbReference type="AlphaFoldDB" id="A0AAU9EHX4"/>
<dbReference type="SUPFAM" id="SSF64438">
    <property type="entry name" value="CNF1/YfiH-like putative cysteine hydrolases"/>
    <property type="match status" value="1"/>
</dbReference>
<dbReference type="Pfam" id="PF02578">
    <property type="entry name" value="Cu-oxidase_4"/>
    <property type="match status" value="1"/>
</dbReference>
<dbReference type="GO" id="GO:0005507">
    <property type="term" value="F:copper ion binding"/>
    <property type="evidence" value="ECO:0007669"/>
    <property type="project" value="TreeGrafter"/>
</dbReference>
<dbReference type="CDD" id="cd16833">
    <property type="entry name" value="YfiH"/>
    <property type="match status" value="1"/>
</dbReference>
<reference evidence="11" key="1">
    <citation type="journal article" date="2023" name="Arch. Microbiol.">
        <title>Desulfoferula mesophilus gen. nov. sp. nov., a mesophilic sulfate-reducing bacterium isolated from a brackish lake sediment.</title>
        <authorList>
            <person name="Watanabe T."/>
            <person name="Yabe T."/>
            <person name="Tsuji J.M."/>
            <person name="Fukui M."/>
        </authorList>
    </citation>
    <scope>NUCLEOTIDE SEQUENCE [LARGE SCALE GENOMIC DNA]</scope>
    <source>
        <strain evidence="11">12FAK</strain>
    </source>
</reference>
<dbReference type="Gene3D" id="3.60.140.10">
    <property type="entry name" value="CNF1/YfiH-like putative cysteine hydrolases"/>
    <property type="match status" value="1"/>
</dbReference>
<evidence type="ECO:0000256" key="6">
    <source>
        <dbReference type="ARBA" id="ARBA00022833"/>
    </source>
</evidence>
<dbReference type="EMBL" id="AP028679">
    <property type="protein sequence ID" value="BEQ16726.1"/>
    <property type="molecule type" value="Genomic_DNA"/>
</dbReference>
<dbReference type="RefSeq" id="WP_338602974.1">
    <property type="nucleotide sequence ID" value="NZ_AP028679.1"/>
</dbReference>
<name>A0AAU9EHX4_9BACT</name>
<comment type="catalytic activity">
    <reaction evidence="8">
        <text>adenosine + phosphate = alpha-D-ribose 1-phosphate + adenine</text>
        <dbReference type="Rhea" id="RHEA:27642"/>
        <dbReference type="ChEBI" id="CHEBI:16335"/>
        <dbReference type="ChEBI" id="CHEBI:16708"/>
        <dbReference type="ChEBI" id="CHEBI:43474"/>
        <dbReference type="ChEBI" id="CHEBI:57720"/>
        <dbReference type="EC" id="2.4.2.1"/>
    </reaction>
    <physiologicalReaction direction="left-to-right" evidence="8">
        <dbReference type="Rhea" id="RHEA:27643"/>
    </physiologicalReaction>
</comment>
<evidence type="ECO:0000256" key="9">
    <source>
        <dbReference type="ARBA" id="ARBA00049893"/>
    </source>
</evidence>
<evidence type="ECO:0000256" key="5">
    <source>
        <dbReference type="ARBA" id="ARBA00022801"/>
    </source>
</evidence>
<keyword evidence="4" id="KW-0479">Metal-binding</keyword>
<evidence type="ECO:0000256" key="4">
    <source>
        <dbReference type="ARBA" id="ARBA00022723"/>
    </source>
</evidence>
<dbReference type="InterPro" id="IPR011324">
    <property type="entry name" value="Cytotoxic_necrot_fac-like_cat"/>
</dbReference>
<keyword evidence="6" id="KW-0862">Zinc</keyword>
<accession>A0AAU9EHX4</accession>
<evidence type="ECO:0000256" key="2">
    <source>
        <dbReference type="ARBA" id="ARBA00007353"/>
    </source>
</evidence>
<evidence type="ECO:0000256" key="1">
    <source>
        <dbReference type="ARBA" id="ARBA00000553"/>
    </source>
</evidence>
<keyword evidence="11" id="KW-1185">Reference proteome</keyword>
<evidence type="ECO:0000256" key="7">
    <source>
        <dbReference type="ARBA" id="ARBA00047989"/>
    </source>
</evidence>
<evidence type="ECO:0000313" key="11">
    <source>
        <dbReference type="Proteomes" id="UP001366166"/>
    </source>
</evidence>
<evidence type="ECO:0000313" key="10">
    <source>
        <dbReference type="EMBL" id="BEQ16726.1"/>
    </source>
</evidence>
<comment type="catalytic activity">
    <reaction evidence="1">
        <text>inosine + phosphate = alpha-D-ribose 1-phosphate + hypoxanthine</text>
        <dbReference type="Rhea" id="RHEA:27646"/>
        <dbReference type="ChEBI" id="CHEBI:17368"/>
        <dbReference type="ChEBI" id="CHEBI:17596"/>
        <dbReference type="ChEBI" id="CHEBI:43474"/>
        <dbReference type="ChEBI" id="CHEBI:57720"/>
        <dbReference type="EC" id="2.4.2.1"/>
    </reaction>
    <physiologicalReaction direction="left-to-right" evidence="1">
        <dbReference type="Rhea" id="RHEA:27647"/>
    </physiologicalReaction>
</comment>
<dbReference type="Proteomes" id="UP001366166">
    <property type="component" value="Chromosome"/>
</dbReference>
<dbReference type="InterPro" id="IPR038371">
    <property type="entry name" value="Cu_polyphenol_OxRdtase_sf"/>
</dbReference>
<dbReference type="GO" id="GO:0016787">
    <property type="term" value="F:hydrolase activity"/>
    <property type="evidence" value="ECO:0007669"/>
    <property type="project" value="UniProtKB-KW"/>
</dbReference>
<comment type="catalytic activity">
    <reaction evidence="9">
        <text>S-methyl-5'-thioadenosine + phosphate = 5-(methylsulfanyl)-alpha-D-ribose 1-phosphate + adenine</text>
        <dbReference type="Rhea" id="RHEA:11852"/>
        <dbReference type="ChEBI" id="CHEBI:16708"/>
        <dbReference type="ChEBI" id="CHEBI:17509"/>
        <dbReference type="ChEBI" id="CHEBI:43474"/>
        <dbReference type="ChEBI" id="CHEBI:58533"/>
        <dbReference type="EC" id="2.4.2.28"/>
    </reaction>
    <physiologicalReaction direction="left-to-right" evidence="9">
        <dbReference type="Rhea" id="RHEA:11853"/>
    </physiologicalReaction>
</comment>
<evidence type="ECO:0000256" key="8">
    <source>
        <dbReference type="ARBA" id="ARBA00048968"/>
    </source>
</evidence>
<keyword evidence="5" id="KW-0378">Hydrolase</keyword>
<comment type="catalytic activity">
    <reaction evidence="7">
        <text>adenosine + H2O + H(+) = inosine + NH4(+)</text>
        <dbReference type="Rhea" id="RHEA:24408"/>
        <dbReference type="ChEBI" id="CHEBI:15377"/>
        <dbReference type="ChEBI" id="CHEBI:15378"/>
        <dbReference type="ChEBI" id="CHEBI:16335"/>
        <dbReference type="ChEBI" id="CHEBI:17596"/>
        <dbReference type="ChEBI" id="CHEBI:28938"/>
        <dbReference type="EC" id="3.5.4.4"/>
    </reaction>
    <physiologicalReaction direction="left-to-right" evidence="7">
        <dbReference type="Rhea" id="RHEA:24409"/>
    </physiologicalReaction>
</comment>
<dbReference type="KEGG" id="dmp:FAK_37920"/>
<dbReference type="PANTHER" id="PTHR30616:SF2">
    <property type="entry name" value="PURINE NUCLEOSIDE PHOSPHORYLASE LACC1"/>
    <property type="match status" value="1"/>
</dbReference>
<dbReference type="GO" id="GO:0017061">
    <property type="term" value="F:S-methyl-5-thioadenosine phosphorylase activity"/>
    <property type="evidence" value="ECO:0007669"/>
    <property type="project" value="UniProtKB-EC"/>
</dbReference>
<organism evidence="10 11">
    <name type="scientific">Desulfoferula mesophila</name>
    <dbReference type="NCBI Taxonomy" id="3058419"/>
    <lineage>
        <taxon>Bacteria</taxon>
        <taxon>Pseudomonadati</taxon>
        <taxon>Thermodesulfobacteriota</taxon>
        <taxon>Desulfarculia</taxon>
        <taxon>Desulfarculales</taxon>
        <taxon>Desulfarculaceae</taxon>
        <taxon>Desulfoferula</taxon>
    </lineage>
</organism>
<gene>
    <name evidence="10" type="ORF">FAK_37920</name>
</gene>
<keyword evidence="3" id="KW-0808">Transferase</keyword>
<sequence length="248" mass="26818">MSTPLESPGAGPLRPLRLGEVDFWAFPALEALPGLLHAVSTRQVDLAASGDQAGPNLERLRRTLGLKRLAWVRQVHGTDIVAVNGEEAWPAGVADGLTTDQPGVGLLIKQADCQAVILAAPERGVVANLHAGWRGNAAGMPAKGVEFLRERYGVEPHEIHAAVSPSLGACCGEFVNWREKLPAWFAPFRVGENHFDLEAATRHQLEAAGVRPQRIFTSGRCTVCSPEFFSYRRDKTAGRFGTVVALRE</sequence>
<dbReference type="PANTHER" id="PTHR30616">
    <property type="entry name" value="UNCHARACTERIZED PROTEIN YFIH"/>
    <property type="match status" value="1"/>
</dbReference>
<dbReference type="InterPro" id="IPR003730">
    <property type="entry name" value="Cu_polyphenol_OxRdtase"/>
</dbReference>
<proteinExistence type="inferred from homology"/>
<comment type="similarity">
    <text evidence="2">Belongs to the purine nucleoside phosphorylase YfiH/LACC1 family.</text>
</comment>
<evidence type="ECO:0000256" key="3">
    <source>
        <dbReference type="ARBA" id="ARBA00022679"/>
    </source>
</evidence>